<reference evidence="1" key="1">
    <citation type="submission" date="2023-11" db="EMBL/GenBank/DDBJ databases">
        <authorList>
            <person name="Poullet M."/>
        </authorList>
    </citation>
    <scope>NUCLEOTIDE SEQUENCE</scope>
    <source>
        <strain evidence="1">E1834</strain>
    </source>
</reference>
<accession>A0ACB0XXA6</accession>
<protein>
    <submittedName>
        <fullName evidence="1">Uncharacterized protein</fullName>
    </submittedName>
</protein>
<evidence type="ECO:0000313" key="1">
    <source>
        <dbReference type="EMBL" id="CAK5022432.1"/>
    </source>
</evidence>
<organism evidence="1 2">
    <name type="scientific">Meloidogyne enterolobii</name>
    <name type="common">Root-knot nematode worm</name>
    <name type="synonym">Meloidogyne mayaguensis</name>
    <dbReference type="NCBI Taxonomy" id="390850"/>
    <lineage>
        <taxon>Eukaryota</taxon>
        <taxon>Metazoa</taxon>
        <taxon>Ecdysozoa</taxon>
        <taxon>Nematoda</taxon>
        <taxon>Chromadorea</taxon>
        <taxon>Rhabditida</taxon>
        <taxon>Tylenchina</taxon>
        <taxon>Tylenchomorpha</taxon>
        <taxon>Tylenchoidea</taxon>
        <taxon>Meloidogynidae</taxon>
        <taxon>Meloidogyninae</taxon>
        <taxon>Meloidogyne</taxon>
    </lineage>
</organism>
<sequence>MAASSPCVAGYLASVLLRVLLQYAIALIFSPFFCISAPAQAIFEASVYRIKGYL</sequence>
<evidence type="ECO:0000313" key="2">
    <source>
        <dbReference type="Proteomes" id="UP001497535"/>
    </source>
</evidence>
<keyword evidence="2" id="KW-1185">Reference proteome</keyword>
<name>A0ACB0XXA6_MELEN</name>
<gene>
    <name evidence="1" type="ORF">MENTE1834_LOCUS4903</name>
</gene>
<comment type="caution">
    <text evidence="1">The sequence shown here is derived from an EMBL/GenBank/DDBJ whole genome shotgun (WGS) entry which is preliminary data.</text>
</comment>
<dbReference type="Proteomes" id="UP001497535">
    <property type="component" value="Unassembled WGS sequence"/>
</dbReference>
<dbReference type="EMBL" id="CAVMJV010000004">
    <property type="protein sequence ID" value="CAK5022432.1"/>
    <property type="molecule type" value="Genomic_DNA"/>
</dbReference>
<proteinExistence type="predicted"/>